<dbReference type="eggNOG" id="COG0583">
    <property type="taxonomic scope" value="Bacteria"/>
</dbReference>
<dbReference type="InterPro" id="IPR050950">
    <property type="entry name" value="HTH-type_LysR_regulators"/>
</dbReference>
<dbReference type="SUPFAM" id="SSF46785">
    <property type="entry name" value="Winged helix' DNA-binding domain"/>
    <property type="match status" value="2"/>
</dbReference>
<dbReference type="SUPFAM" id="SSF53850">
    <property type="entry name" value="Periplasmic binding protein-like II"/>
    <property type="match status" value="1"/>
</dbReference>
<dbReference type="Gene3D" id="1.10.10.10">
    <property type="entry name" value="Winged helix-like DNA-binding domain superfamily/Winged helix DNA-binding domain"/>
    <property type="match status" value="2"/>
</dbReference>
<dbReference type="PROSITE" id="PS50931">
    <property type="entry name" value="HTH_LYSR"/>
    <property type="match status" value="2"/>
</dbReference>
<keyword evidence="7" id="KW-1185">Reference proteome</keyword>
<dbReference type="Proteomes" id="UP000000374">
    <property type="component" value="Chromosome"/>
</dbReference>
<dbReference type="AlphaFoldDB" id="A1WHM4"/>
<sequence>MVRCRMFAALDTVTATSHLREVQTLRVAKMESKPDGPSLRVKLRGLRAIVAVVDQGAVGKAAEVLHLSQPAVTRALQDIEAGLGFPLFDRTARGMLPTAAGRILGTRARRAFEELAKGCSRAIALVGSAQCEISRAARFSAAVGPQALASLIAVADMGSGPRAGECLGCSQPTIHRNLLKLEYLVGVSLFQRTPRGTRLTESGEALLRGVKLAFAEIAIAEDELAAFGGRLQGRVVVAALPLSSAFLLPRAIDRLLSKHPRLNVTVVDGTYDALVQMLRCADVDMIVGALRLNSPPSEIAQEMLFDDGLTVIARAQHPCLLTQTARGLRELVRYPWIVPLPNTPARAAFEHAFRIEGVACPEAQLQVNSPSVVRNLLLESDRLALLSPLQVDAELRTGQLVQVPLALRDASRAIGVATRRNGSLSPGSAGLLDELRVLAATLQPSHIAADRAHPGVSISPCRMAPALPNVYSLDLGYPQNA</sequence>
<comment type="similarity">
    <text evidence="1">Belongs to the LysR transcriptional regulatory family.</text>
</comment>
<evidence type="ECO:0000256" key="4">
    <source>
        <dbReference type="ARBA" id="ARBA00023163"/>
    </source>
</evidence>
<evidence type="ECO:0000256" key="1">
    <source>
        <dbReference type="ARBA" id="ARBA00009437"/>
    </source>
</evidence>
<keyword evidence="2" id="KW-0805">Transcription regulation</keyword>
<dbReference type="KEGG" id="vei:Veis_1366"/>
<accession>A1WHM4</accession>
<dbReference type="GO" id="GO:0005829">
    <property type="term" value="C:cytosol"/>
    <property type="evidence" value="ECO:0007669"/>
    <property type="project" value="TreeGrafter"/>
</dbReference>
<reference evidence="7" key="1">
    <citation type="submission" date="2006-12" db="EMBL/GenBank/DDBJ databases">
        <title>Complete sequence of chromosome 1 of Verminephrobacter eiseniae EF01-2.</title>
        <authorList>
            <person name="Copeland A."/>
            <person name="Lucas S."/>
            <person name="Lapidus A."/>
            <person name="Barry K."/>
            <person name="Detter J.C."/>
            <person name="Glavina del Rio T."/>
            <person name="Dalin E."/>
            <person name="Tice H."/>
            <person name="Pitluck S."/>
            <person name="Chertkov O."/>
            <person name="Brettin T."/>
            <person name="Bruce D."/>
            <person name="Han C."/>
            <person name="Tapia R."/>
            <person name="Gilna P."/>
            <person name="Schmutz J."/>
            <person name="Larimer F."/>
            <person name="Land M."/>
            <person name="Hauser L."/>
            <person name="Kyrpides N."/>
            <person name="Kim E."/>
            <person name="Stahl D."/>
            <person name="Richardson P."/>
        </authorList>
    </citation>
    <scope>NUCLEOTIDE SEQUENCE [LARGE SCALE GENOMIC DNA]</scope>
    <source>
        <strain evidence="7">EF01-2</strain>
    </source>
</reference>
<dbReference type="InterPro" id="IPR036390">
    <property type="entry name" value="WH_DNA-bd_sf"/>
</dbReference>
<dbReference type="GO" id="GO:0003700">
    <property type="term" value="F:DNA-binding transcription factor activity"/>
    <property type="evidence" value="ECO:0007669"/>
    <property type="project" value="InterPro"/>
</dbReference>
<dbReference type="InterPro" id="IPR036388">
    <property type="entry name" value="WH-like_DNA-bd_sf"/>
</dbReference>
<dbReference type="GO" id="GO:0003677">
    <property type="term" value="F:DNA binding"/>
    <property type="evidence" value="ECO:0007669"/>
    <property type="project" value="UniProtKB-KW"/>
</dbReference>
<dbReference type="PANTHER" id="PTHR30419:SF8">
    <property type="entry name" value="NITROGEN ASSIMILATION TRANSCRIPTIONAL ACTIVATOR-RELATED"/>
    <property type="match status" value="1"/>
</dbReference>
<dbReference type="Pfam" id="PF00126">
    <property type="entry name" value="HTH_1"/>
    <property type="match status" value="2"/>
</dbReference>
<feature type="domain" description="HTH lysR-type" evidence="5">
    <location>
        <begin position="41"/>
        <end position="98"/>
    </location>
</feature>
<organism evidence="6 7">
    <name type="scientific">Verminephrobacter eiseniae (strain EF01-2)</name>
    <dbReference type="NCBI Taxonomy" id="391735"/>
    <lineage>
        <taxon>Bacteria</taxon>
        <taxon>Pseudomonadati</taxon>
        <taxon>Pseudomonadota</taxon>
        <taxon>Betaproteobacteria</taxon>
        <taxon>Burkholderiales</taxon>
        <taxon>Comamonadaceae</taxon>
        <taxon>Verminephrobacter</taxon>
    </lineage>
</organism>
<keyword evidence="4" id="KW-0804">Transcription</keyword>
<dbReference type="EMBL" id="CP000542">
    <property type="protein sequence ID" value="ABM57131.1"/>
    <property type="molecule type" value="Genomic_DNA"/>
</dbReference>
<proteinExistence type="inferred from homology"/>
<evidence type="ECO:0000313" key="7">
    <source>
        <dbReference type="Proteomes" id="UP000000374"/>
    </source>
</evidence>
<gene>
    <name evidence="6" type="ordered locus">Veis_1366</name>
</gene>
<dbReference type="InterPro" id="IPR000847">
    <property type="entry name" value="LysR_HTH_N"/>
</dbReference>
<evidence type="ECO:0000256" key="3">
    <source>
        <dbReference type="ARBA" id="ARBA00023125"/>
    </source>
</evidence>
<keyword evidence="3" id="KW-0238">DNA-binding</keyword>
<dbReference type="Gene3D" id="3.40.190.10">
    <property type="entry name" value="Periplasmic binding protein-like II"/>
    <property type="match status" value="2"/>
</dbReference>
<dbReference type="HOGENOM" id="CLU_039613_6_0_4"/>
<feature type="domain" description="HTH lysR-type" evidence="5">
    <location>
        <begin position="143"/>
        <end position="200"/>
    </location>
</feature>
<dbReference type="PRINTS" id="PR00039">
    <property type="entry name" value="HTHLYSR"/>
</dbReference>
<protein>
    <submittedName>
        <fullName evidence="6">Transcriptional regulator, LysR family</fullName>
    </submittedName>
</protein>
<dbReference type="Pfam" id="PF03466">
    <property type="entry name" value="LysR_substrate"/>
    <property type="match status" value="1"/>
</dbReference>
<dbReference type="PANTHER" id="PTHR30419">
    <property type="entry name" value="HTH-TYPE TRANSCRIPTIONAL REGULATOR YBHD"/>
    <property type="match status" value="1"/>
</dbReference>
<evidence type="ECO:0000313" key="6">
    <source>
        <dbReference type="EMBL" id="ABM57131.1"/>
    </source>
</evidence>
<dbReference type="STRING" id="391735.Veis_1366"/>
<evidence type="ECO:0000256" key="2">
    <source>
        <dbReference type="ARBA" id="ARBA00023015"/>
    </source>
</evidence>
<name>A1WHM4_VEREI</name>
<evidence type="ECO:0000259" key="5">
    <source>
        <dbReference type="PROSITE" id="PS50931"/>
    </source>
</evidence>
<dbReference type="InterPro" id="IPR005119">
    <property type="entry name" value="LysR_subst-bd"/>
</dbReference>